<gene>
    <name evidence="6" type="ORF">Zmor_024896</name>
</gene>
<evidence type="ECO:0000256" key="2">
    <source>
        <dbReference type="ARBA" id="ARBA00010701"/>
    </source>
</evidence>
<dbReference type="EMBL" id="JALNTZ010000008">
    <property type="protein sequence ID" value="KAJ3642078.1"/>
    <property type="molecule type" value="Genomic_DNA"/>
</dbReference>
<keyword evidence="7" id="KW-1185">Reference proteome</keyword>
<dbReference type="Proteomes" id="UP001168821">
    <property type="component" value="Unassembled WGS sequence"/>
</dbReference>
<evidence type="ECO:0000256" key="3">
    <source>
        <dbReference type="ARBA" id="ARBA00022525"/>
    </source>
</evidence>
<name>A0AA38HQI6_9CUCU</name>
<dbReference type="PRINTS" id="PR00821">
    <property type="entry name" value="TAGLIPASE"/>
</dbReference>
<proteinExistence type="inferred from homology"/>
<dbReference type="GO" id="GO:0016042">
    <property type="term" value="P:lipid catabolic process"/>
    <property type="evidence" value="ECO:0007669"/>
    <property type="project" value="TreeGrafter"/>
</dbReference>
<evidence type="ECO:0000313" key="6">
    <source>
        <dbReference type="EMBL" id="KAJ3642078.1"/>
    </source>
</evidence>
<feature type="domain" description="Lipase" evidence="5">
    <location>
        <begin position="16"/>
        <end position="288"/>
    </location>
</feature>
<reference evidence="6" key="1">
    <citation type="journal article" date="2023" name="G3 (Bethesda)">
        <title>Whole genome assemblies of Zophobas morio and Tenebrio molitor.</title>
        <authorList>
            <person name="Kaur S."/>
            <person name="Stinson S.A."/>
            <person name="diCenzo G.C."/>
        </authorList>
    </citation>
    <scope>NUCLEOTIDE SEQUENCE</scope>
    <source>
        <strain evidence="6">QUZm001</strain>
    </source>
</reference>
<dbReference type="GO" id="GO:0016298">
    <property type="term" value="F:lipase activity"/>
    <property type="evidence" value="ECO:0007669"/>
    <property type="project" value="InterPro"/>
</dbReference>
<sequence>MYLSVLFFILATAVTSYRIQYFLYSPEHQNEPILIGPNNASRYVQRDYPVRIFIHGWTGSRESPFYPLLKKALFSRGKFYIIQVDFSELAKKNYILVAKKSPEVGVQIADFILNITKAGYPLANIELIGHSIGGQVAGYAGERIIEKTSRKLSKITALDPAGPLFELFKLNGRSLNRSHAVVVFAIHSDRNVLGNFGDVGTTDVYPNGGVGPQPGCPFLIGICSHARSWQYFTNATARPGTILAEKCKSNNNFKNGKCNNSRIIDLGGDITVEDEGRYYLKTNSEPPFKSLIPAGE</sequence>
<organism evidence="6 7">
    <name type="scientific">Zophobas morio</name>
    <dbReference type="NCBI Taxonomy" id="2755281"/>
    <lineage>
        <taxon>Eukaryota</taxon>
        <taxon>Metazoa</taxon>
        <taxon>Ecdysozoa</taxon>
        <taxon>Arthropoda</taxon>
        <taxon>Hexapoda</taxon>
        <taxon>Insecta</taxon>
        <taxon>Pterygota</taxon>
        <taxon>Neoptera</taxon>
        <taxon>Endopterygota</taxon>
        <taxon>Coleoptera</taxon>
        <taxon>Polyphaga</taxon>
        <taxon>Cucujiformia</taxon>
        <taxon>Tenebrionidae</taxon>
        <taxon>Zophobas</taxon>
    </lineage>
</organism>
<evidence type="ECO:0000256" key="1">
    <source>
        <dbReference type="ARBA" id="ARBA00004613"/>
    </source>
</evidence>
<protein>
    <recommendedName>
        <fullName evidence="5">Lipase domain-containing protein</fullName>
    </recommendedName>
</protein>
<dbReference type="Pfam" id="PF00151">
    <property type="entry name" value="Lipase"/>
    <property type="match status" value="1"/>
</dbReference>
<accession>A0AA38HQI6</accession>
<comment type="subcellular location">
    <subcellularLocation>
        <location evidence="1">Secreted</location>
    </subcellularLocation>
</comment>
<keyword evidence="3" id="KW-0964">Secreted</keyword>
<comment type="caution">
    <text evidence="6">The sequence shown here is derived from an EMBL/GenBank/DDBJ whole genome shotgun (WGS) entry which is preliminary data.</text>
</comment>
<evidence type="ECO:0000313" key="7">
    <source>
        <dbReference type="Proteomes" id="UP001168821"/>
    </source>
</evidence>
<dbReference type="GO" id="GO:0005615">
    <property type="term" value="C:extracellular space"/>
    <property type="evidence" value="ECO:0007669"/>
    <property type="project" value="TreeGrafter"/>
</dbReference>
<dbReference type="PANTHER" id="PTHR11610:SF173">
    <property type="entry name" value="LIPASE DOMAIN-CONTAINING PROTEIN-RELATED"/>
    <property type="match status" value="1"/>
</dbReference>
<dbReference type="PANTHER" id="PTHR11610">
    <property type="entry name" value="LIPASE"/>
    <property type="match status" value="1"/>
</dbReference>
<comment type="similarity">
    <text evidence="2 4">Belongs to the AB hydrolase superfamily. Lipase family.</text>
</comment>
<evidence type="ECO:0000256" key="4">
    <source>
        <dbReference type="RuleBase" id="RU004262"/>
    </source>
</evidence>
<dbReference type="Gene3D" id="3.40.50.1820">
    <property type="entry name" value="alpha/beta hydrolase"/>
    <property type="match status" value="1"/>
</dbReference>
<dbReference type="InterPro" id="IPR000734">
    <property type="entry name" value="TAG_lipase"/>
</dbReference>
<dbReference type="AlphaFoldDB" id="A0AA38HQI6"/>
<dbReference type="GO" id="GO:0017171">
    <property type="term" value="F:serine hydrolase activity"/>
    <property type="evidence" value="ECO:0007669"/>
    <property type="project" value="TreeGrafter"/>
</dbReference>
<dbReference type="InterPro" id="IPR013818">
    <property type="entry name" value="Lipase"/>
</dbReference>
<dbReference type="SUPFAM" id="SSF53474">
    <property type="entry name" value="alpha/beta-Hydrolases"/>
    <property type="match status" value="1"/>
</dbReference>
<dbReference type="InterPro" id="IPR029058">
    <property type="entry name" value="AB_hydrolase_fold"/>
</dbReference>
<evidence type="ECO:0000259" key="5">
    <source>
        <dbReference type="Pfam" id="PF00151"/>
    </source>
</evidence>